<keyword evidence="6 9" id="KW-0418">Kinase</keyword>
<feature type="domain" description="Aspartate/glutamate/uridylate kinase" evidence="10">
    <location>
        <begin position="24"/>
        <end position="260"/>
    </location>
</feature>
<dbReference type="NCBIfam" id="TIGR00761">
    <property type="entry name" value="argB"/>
    <property type="match status" value="1"/>
</dbReference>
<evidence type="ECO:0000313" key="12">
    <source>
        <dbReference type="Proteomes" id="UP000824082"/>
    </source>
</evidence>
<comment type="function">
    <text evidence="9">Catalyzes the ATP-dependent phosphorylation of N-acetyl-L-glutamate.</text>
</comment>
<comment type="catalytic activity">
    <reaction evidence="8 9">
        <text>N-acetyl-L-glutamate + ATP = N-acetyl-L-glutamyl 5-phosphate + ADP</text>
        <dbReference type="Rhea" id="RHEA:14629"/>
        <dbReference type="ChEBI" id="CHEBI:30616"/>
        <dbReference type="ChEBI" id="CHEBI:44337"/>
        <dbReference type="ChEBI" id="CHEBI:57936"/>
        <dbReference type="ChEBI" id="CHEBI:456216"/>
        <dbReference type="EC" id="2.7.2.8"/>
    </reaction>
</comment>
<accession>A0A9D1IUU0</accession>
<dbReference type="PRINTS" id="PR00474">
    <property type="entry name" value="GLU5KINASE"/>
</dbReference>
<dbReference type="GO" id="GO:0042450">
    <property type="term" value="P:L-arginine biosynthetic process via ornithine"/>
    <property type="evidence" value="ECO:0007669"/>
    <property type="project" value="UniProtKB-UniRule"/>
</dbReference>
<keyword evidence="2 9" id="KW-0055">Arginine biosynthesis</keyword>
<dbReference type="Proteomes" id="UP000824082">
    <property type="component" value="Unassembled WGS sequence"/>
</dbReference>
<reference evidence="11" key="1">
    <citation type="submission" date="2020-10" db="EMBL/GenBank/DDBJ databases">
        <authorList>
            <person name="Gilroy R."/>
        </authorList>
    </citation>
    <scope>NUCLEOTIDE SEQUENCE</scope>
    <source>
        <strain evidence="11">4509</strain>
    </source>
</reference>
<evidence type="ECO:0000256" key="7">
    <source>
        <dbReference type="ARBA" id="ARBA00022840"/>
    </source>
</evidence>
<keyword evidence="5 9" id="KW-0547">Nucleotide-binding</keyword>
<evidence type="ECO:0000256" key="9">
    <source>
        <dbReference type="HAMAP-Rule" id="MF_00082"/>
    </source>
</evidence>
<dbReference type="InterPro" id="IPR004662">
    <property type="entry name" value="AcgluKinase_fam"/>
</dbReference>
<dbReference type="InterPro" id="IPR036393">
    <property type="entry name" value="AceGlu_kinase-like_sf"/>
</dbReference>
<comment type="similarity">
    <text evidence="9">Belongs to the acetylglutamate kinase family. ArgB subfamily.</text>
</comment>
<dbReference type="HAMAP" id="MF_00082">
    <property type="entry name" value="ArgB"/>
    <property type="match status" value="1"/>
</dbReference>
<dbReference type="GO" id="GO:0003991">
    <property type="term" value="F:acetylglutamate kinase activity"/>
    <property type="evidence" value="ECO:0007669"/>
    <property type="project" value="UniProtKB-UniRule"/>
</dbReference>
<gene>
    <name evidence="9 11" type="primary">argB</name>
    <name evidence="11" type="ORF">IAD19_08290</name>
</gene>
<dbReference type="InterPro" id="IPR041727">
    <property type="entry name" value="NAGK-C"/>
</dbReference>
<reference evidence="11" key="2">
    <citation type="journal article" date="2021" name="PeerJ">
        <title>Extensive microbial diversity within the chicken gut microbiome revealed by metagenomics and culture.</title>
        <authorList>
            <person name="Gilroy R."/>
            <person name="Ravi A."/>
            <person name="Getino M."/>
            <person name="Pursley I."/>
            <person name="Horton D.L."/>
            <person name="Alikhan N.F."/>
            <person name="Baker D."/>
            <person name="Gharbi K."/>
            <person name="Hall N."/>
            <person name="Watson M."/>
            <person name="Adriaenssens E.M."/>
            <person name="Foster-Nyarko E."/>
            <person name="Jarju S."/>
            <person name="Secka A."/>
            <person name="Antonio M."/>
            <person name="Oren A."/>
            <person name="Chaudhuri R.R."/>
            <person name="La Ragione R."/>
            <person name="Hildebrand F."/>
            <person name="Pallen M.J."/>
        </authorList>
    </citation>
    <scope>NUCLEOTIDE SEQUENCE</scope>
    <source>
        <strain evidence="11">4509</strain>
    </source>
</reference>
<comment type="pathway">
    <text evidence="1 9">Amino-acid biosynthesis; L-arginine biosynthesis; N(2)-acetyl-L-ornithine from L-glutamate: step 2/4.</text>
</comment>
<dbReference type="EMBL" id="DVMX01000154">
    <property type="protein sequence ID" value="HIU42532.1"/>
    <property type="molecule type" value="Genomic_DNA"/>
</dbReference>
<evidence type="ECO:0000256" key="1">
    <source>
        <dbReference type="ARBA" id="ARBA00004828"/>
    </source>
</evidence>
<dbReference type="PIRSF" id="PIRSF000728">
    <property type="entry name" value="NAGK"/>
    <property type="match status" value="1"/>
</dbReference>
<keyword evidence="7 9" id="KW-0067">ATP-binding</keyword>
<dbReference type="Pfam" id="PF00696">
    <property type="entry name" value="AA_kinase"/>
    <property type="match status" value="1"/>
</dbReference>
<dbReference type="FunFam" id="3.40.1160.10:FF:000004">
    <property type="entry name" value="Acetylglutamate kinase"/>
    <property type="match status" value="1"/>
</dbReference>
<dbReference type="AlphaFoldDB" id="A0A9D1IUU0"/>
<comment type="subcellular location">
    <subcellularLocation>
        <location evidence="9">Cytoplasm</location>
    </subcellularLocation>
</comment>
<dbReference type="PANTHER" id="PTHR23342:SF0">
    <property type="entry name" value="N-ACETYLGLUTAMATE SYNTHASE, MITOCHONDRIAL"/>
    <property type="match status" value="1"/>
</dbReference>
<dbReference type="Gene3D" id="3.40.1160.10">
    <property type="entry name" value="Acetylglutamate kinase-like"/>
    <property type="match status" value="1"/>
</dbReference>
<evidence type="ECO:0000313" key="11">
    <source>
        <dbReference type="EMBL" id="HIU42532.1"/>
    </source>
</evidence>
<dbReference type="InterPro" id="IPR001048">
    <property type="entry name" value="Asp/Glu/Uridylate_kinase"/>
</dbReference>
<dbReference type="SUPFAM" id="SSF53633">
    <property type="entry name" value="Carbamate kinase-like"/>
    <property type="match status" value="1"/>
</dbReference>
<organism evidence="11 12">
    <name type="scientific">Candidatus Egerieicola faecale</name>
    <dbReference type="NCBI Taxonomy" id="2840774"/>
    <lineage>
        <taxon>Bacteria</taxon>
        <taxon>Bacillati</taxon>
        <taxon>Bacillota</taxon>
        <taxon>Clostridia</taxon>
        <taxon>Eubacteriales</taxon>
        <taxon>Oscillospiraceae</taxon>
        <taxon>Oscillospiraceae incertae sedis</taxon>
        <taxon>Candidatus Egerieicola</taxon>
    </lineage>
</organism>
<feature type="binding site" evidence="9">
    <location>
        <position position="85"/>
    </location>
    <ligand>
        <name>substrate</name>
    </ligand>
</feature>
<evidence type="ECO:0000256" key="6">
    <source>
        <dbReference type="ARBA" id="ARBA00022777"/>
    </source>
</evidence>
<proteinExistence type="inferred from homology"/>
<keyword evidence="4 9" id="KW-0808">Transferase</keyword>
<evidence type="ECO:0000256" key="2">
    <source>
        <dbReference type="ARBA" id="ARBA00022571"/>
    </source>
</evidence>
<keyword evidence="9" id="KW-0963">Cytoplasm</keyword>
<dbReference type="CDD" id="cd04250">
    <property type="entry name" value="AAK_NAGK-C"/>
    <property type="match status" value="1"/>
</dbReference>
<evidence type="ECO:0000256" key="5">
    <source>
        <dbReference type="ARBA" id="ARBA00022741"/>
    </source>
</evidence>
<evidence type="ECO:0000256" key="8">
    <source>
        <dbReference type="ARBA" id="ARBA00048141"/>
    </source>
</evidence>
<feature type="site" description="Transition state stabilizer" evidence="9">
    <location>
        <position position="28"/>
    </location>
</feature>
<feature type="binding site" evidence="9">
    <location>
        <position position="179"/>
    </location>
    <ligand>
        <name>substrate</name>
    </ligand>
</feature>
<protein>
    <recommendedName>
        <fullName evidence="9">Acetylglutamate kinase</fullName>
        <ecNumber evidence="9">2.7.2.8</ecNumber>
    </recommendedName>
    <alternativeName>
        <fullName evidence="9">N-acetyl-L-glutamate 5-phosphotransferase</fullName>
    </alternativeName>
    <alternativeName>
        <fullName evidence="9">NAG kinase</fullName>
        <shortName evidence="9">NAGK</shortName>
    </alternativeName>
</protein>
<evidence type="ECO:0000256" key="3">
    <source>
        <dbReference type="ARBA" id="ARBA00022605"/>
    </source>
</evidence>
<evidence type="ECO:0000256" key="4">
    <source>
        <dbReference type="ARBA" id="ARBA00022679"/>
    </source>
</evidence>
<dbReference type="PANTHER" id="PTHR23342">
    <property type="entry name" value="N-ACETYLGLUTAMATE SYNTHASE"/>
    <property type="match status" value="1"/>
</dbReference>
<comment type="caution">
    <text evidence="11">The sequence shown here is derived from an EMBL/GenBank/DDBJ whole genome shotgun (WGS) entry which is preliminary data.</text>
</comment>
<dbReference type="InterPro" id="IPR001057">
    <property type="entry name" value="Glu/AcGlu_kinase"/>
</dbReference>
<dbReference type="GO" id="GO:0005737">
    <property type="term" value="C:cytoplasm"/>
    <property type="evidence" value="ECO:0007669"/>
    <property type="project" value="UniProtKB-SubCell"/>
</dbReference>
<feature type="site" description="Transition state stabilizer" evidence="9">
    <location>
        <position position="242"/>
    </location>
</feature>
<evidence type="ECO:0000259" key="10">
    <source>
        <dbReference type="Pfam" id="PF00696"/>
    </source>
</evidence>
<dbReference type="GO" id="GO:0005524">
    <property type="term" value="F:ATP binding"/>
    <property type="evidence" value="ECO:0007669"/>
    <property type="project" value="UniProtKB-UniRule"/>
</dbReference>
<name>A0A9D1IUU0_9FIRM</name>
<sequence>MDNLMRAQVLVNALPYIKDYNGQIVVVKYGGNAMVSPELKDAVMKDIVLLSLVGVRLVLVHGGGPEINQQLKKIGKESKFVGGLRYTDAETAEVVQMVLAGKVNKDLVALLARHGGKALGLCGMDGRMIEVEKKRSEVDLGFVGSITKVNTQVILDALDNGYIPVISTVAADEKGQVYNINADTAAAKIAAELKAKNLILMTDIRGLLRDKEDESTLIPQVQVSEVPNLIRQGIISGGMIPKIECCVESIRRGVKKSLILDGRIPHSLLIEMFTDEGVGTMFL</sequence>
<keyword evidence="3 9" id="KW-0028">Amino-acid biosynthesis</keyword>
<dbReference type="InterPro" id="IPR037528">
    <property type="entry name" value="ArgB"/>
</dbReference>
<feature type="binding site" evidence="9">
    <location>
        <begin position="63"/>
        <end position="64"/>
    </location>
    <ligand>
        <name>substrate</name>
    </ligand>
</feature>
<dbReference type="EC" id="2.7.2.8" evidence="9"/>